<keyword evidence="2" id="KW-1185">Reference proteome</keyword>
<gene>
    <name evidence="1" type="ORF">SAMN05216298_0432</name>
</gene>
<evidence type="ECO:0000313" key="2">
    <source>
        <dbReference type="Proteomes" id="UP000198662"/>
    </source>
</evidence>
<evidence type="ECO:0008006" key="3">
    <source>
        <dbReference type="Google" id="ProtNLM"/>
    </source>
</evidence>
<dbReference type="EMBL" id="FNGF01000001">
    <property type="protein sequence ID" value="SDK53145.1"/>
    <property type="molecule type" value="Genomic_DNA"/>
</dbReference>
<protein>
    <recommendedName>
        <fullName evidence="3">DUF1963 domain-containing protein</fullName>
    </recommendedName>
</protein>
<organism evidence="1 2">
    <name type="scientific">Glycomyces sambucus</name>
    <dbReference type="NCBI Taxonomy" id="380244"/>
    <lineage>
        <taxon>Bacteria</taxon>
        <taxon>Bacillati</taxon>
        <taxon>Actinomycetota</taxon>
        <taxon>Actinomycetes</taxon>
        <taxon>Glycomycetales</taxon>
        <taxon>Glycomycetaceae</taxon>
        <taxon>Glycomyces</taxon>
    </lineage>
</organism>
<reference evidence="2" key="1">
    <citation type="submission" date="2016-10" db="EMBL/GenBank/DDBJ databases">
        <authorList>
            <person name="Varghese N."/>
            <person name="Submissions S."/>
        </authorList>
    </citation>
    <scope>NUCLEOTIDE SEQUENCE [LARGE SCALE GENOMIC DNA]</scope>
    <source>
        <strain evidence="2">CGMCC 4.3147</strain>
    </source>
</reference>
<dbReference type="SUPFAM" id="SSF103032">
    <property type="entry name" value="Hypothetical protein YwqG"/>
    <property type="match status" value="1"/>
</dbReference>
<dbReference type="AlphaFoldDB" id="A0A1G9CNX7"/>
<name>A0A1G9CNX7_9ACTN</name>
<accession>A0A1G9CNX7</accession>
<sequence>MLTSGGTPAPDAPVLRTGGVPLVPPGFTWPACAECEGAMQFIAHLPLDDGAVAVFYCQNAGMCDDWDATSGANRAFLFTEELQAAEVPTEGDTLLGAVTLLHPEAAPAPDDVVLGQLGGEPEWIQNDETPTCPRCAAPMTFTAALEEGLHHDTAANFGCGCGYVFTCRDCSEAAFLWQR</sequence>
<dbReference type="InterPro" id="IPR035948">
    <property type="entry name" value="YwqG-like_sf"/>
</dbReference>
<evidence type="ECO:0000313" key="1">
    <source>
        <dbReference type="EMBL" id="SDK53145.1"/>
    </source>
</evidence>
<dbReference type="Proteomes" id="UP000198662">
    <property type="component" value="Unassembled WGS sequence"/>
</dbReference>
<proteinExistence type="predicted"/>